<evidence type="ECO:0000256" key="4">
    <source>
        <dbReference type="ARBA" id="ARBA00022837"/>
    </source>
</evidence>
<comment type="similarity">
    <text evidence="1">Belongs to the archease family.</text>
</comment>
<evidence type="ECO:0000313" key="7">
    <source>
        <dbReference type="Proteomes" id="UP000030624"/>
    </source>
</evidence>
<name>A0A0A7GEQ3_GEOAI</name>
<dbReference type="InterPro" id="IPR002804">
    <property type="entry name" value="Archease"/>
</dbReference>
<dbReference type="GO" id="GO:0008033">
    <property type="term" value="P:tRNA processing"/>
    <property type="evidence" value="ECO:0007669"/>
    <property type="project" value="UniProtKB-KW"/>
</dbReference>
<dbReference type="Pfam" id="PF01951">
    <property type="entry name" value="Archease"/>
    <property type="match status" value="1"/>
</dbReference>
<dbReference type="Proteomes" id="UP000030624">
    <property type="component" value="Chromosome"/>
</dbReference>
<dbReference type="InterPro" id="IPR036820">
    <property type="entry name" value="Archease_dom_sf"/>
</dbReference>
<dbReference type="PANTHER" id="PTHR12682">
    <property type="entry name" value="ARCHEASE"/>
    <property type="match status" value="1"/>
</dbReference>
<dbReference type="GO" id="GO:0046872">
    <property type="term" value="F:metal ion binding"/>
    <property type="evidence" value="ECO:0007669"/>
    <property type="project" value="UniProtKB-KW"/>
</dbReference>
<evidence type="ECO:0000256" key="1">
    <source>
        <dbReference type="ARBA" id="ARBA00007963"/>
    </source>
</evidence>
<keyword evidence="3" id="KW-0479">Metal-binding</keyword>
<sequence>MYRFIDHTADIAFEIEAETISELLRDASLAFYDAFVYVEELKADTIREVQVNEDSVDYLLYSWLNELLYLFDTEKFAGKFAEVEVVEGDGIAARGVLKGDILSPEKVKMEPKAITLHNFTVEKRKDIWYAFVVVDI</sequence>
<gene>
    <name evidence="6" type="ORF">GACE_0350</name>
</gene>
<accession>A0A0A7GEQ3</accession>
<reference evidence="6 7" key="1">
    <citation type="journal article" date="2015" name="Appl. Environ. Microbiol.">
        <title>The Geoglobus acetivorans genome: Fe(III) reduction, acetate utilization, autotrophic growth, and degradation of aromatic compounds in a hyperthermophilic archaeon.</title>
        <authorList>
            <person name="Mardanov A.V."/>
            <person name="Slododkina G.B."/>
            <person name="Slobodkin A.I."/>
            <person name="Beletsky A.V."/>
            <person name="Gavrilov S.N."/>
            <person name="Kublanov I.V."/>
            <person name="Bonch-Osmolovskaya E.A."/>
            <person name="Skryabin K.G."/>
            <person name="Ravin N.V."/>
        </authorList>
    </citation>
    <scope>NUCLEOTIDE SEQUENCE [LARGE SCALE GENOMIC DNA]</scope>
    <source>
        <strain evidence="6 7">SBH6</strain>
    </source>
</reference>
<keyword evidence="4" id="KW-0106">Calcium</keyword>
<evidence type="ECO:0000256" key="2">
    <source>
        <dbReference type="ARBA" id="ARBA00022694"/>
    </source>
</evidence>
<evidence type="ECO:0000259" key="5">
    <source>
        <dbReference type="Pfam" id="PF01951"/>
    </source>
</evidence>
<dbReference type="eggNOG" id="arCOG04055">
    <property type="taxonomic scope" value="Archaea"/>
</dbReference>
<dbReference type="HOGENOM" id="CLU_111362_3_0_2"/>
<dbReference type="EMBL" id="CP009552">
    <property type="protein sequence ID" value="AIY89407.1"/>
    <property type="molecule type" value="Genomic_DNA"/>
</dbReference>
<proteinExistence type="inferred from homology"/>
<evidence type="ECO:0000256" key="3">
    <source>
        <dbReference type="ARBA" id="ARBA00022723"/>
    </source>
</evidence>
<keyword evidence="2" id="KW-0819">tRNA processing</keyword>
<organism evidence="6 7">
    <name type="scientific">Geoglobus acetivorans</name>
    <dbReference type="NCBI Taxonomy" id="565033"/>
    <lineage>
        <taxon>Archaea</taxon>
        <taxon>Methanobacteriati</taxon>
        <taxon>Methanobacteriota</taxon>
        <taxon>Archaeoglobi</taxon>
        <taxon>Archaeoglobales</taxon>
        <taxon>Archaeoglobaceae</taxon>
        <taxon>Geoglobus</taxon>
    </lineage>
</organism>
<dbReference type="SUPFAM" id="SSF69819">
    <property type="entry name" value="MTH1598-like"/>
    <property type="match status" value="1"/>
</dbReference>
<dbReference type="InterPro" id="IPR023572">
    <property type="entry name" value="Archease_dom"/>
</dbReference>
<feature type="domain" description="Archease" evidence="5">
    <location>
        <begin position="2"/>
        <end position="136"/>
    </location>
</feature>
<dbReference type="RefSeq" id="WP_048090651.1">
    <property type="nucleotide sequence ID" value="NZ_CP009552.1"/>
</dbReference>
<evidence type="ECO:0000313" key="6">
    <source>
        <dbReference type="EMBL" id="AIY89407.1"/>
    </source>
</evidence>
<protein>
    <submittedName>
        <fullName evidence="6">Archease</fullName>
    </submittedName>
</protein>
<dbReference type="AlphaFoldDB" id="A0A0A7GEQ3"/>
<dbReference type="GeneID" id="24796954"/>
<dbReference type="KEGG" id="gac:GACE_0350"/>
<dbReference type="STRING" id="565033.GACE_0350"/>
<dbReference type="PANTHER" id="PTHR12682:SF11">
    <property type="entry name" value="PROTEIN ARCHEASE"/>
    <property type="match status" value="1"/>
</dbReference>
<dbReference type="Gene3D" id="3.55.10.10">
    <property type="entry name" value="Archease domain"/>
    <property type="match status" value="1"/>
</dbReference>